<evidence type="ECO:0000313" key="2">
    <source>
        <dbReference type="Proteomes" id="UP000789375"/>
    </source>
</evidence>
<feature type="non-terminal residue" evidence="1">
    <location>
        <position position="71"/>
    </location>
</feature>
<protein>
    <submittedName>
        <fullName evidence="1">8507_t:CDS:1</fullName>
    </submittedName>
</protein>
<dbReference type="AlphaFoldDB" id="A0A9N9EP48"/>
<comment type="caution">
    <text evidence="1">The sequence shown here is derived from an EMBL/GenBank/DDBJ whole genome shotgun (WGS) entry which is preliminary data.</text>
</comment>
<name>A0A9N9EP48_FUNMO</name>
<dbReference type="Proteomes" id="UP000789375">
    <property type="component" value="Unassembled WGS sequence"/>
</dbReference>
<gene>
    <name evidence="1" type="ORF">FMOSSE_LOCUS12977</name>
</gene>
<proteinExistence type="predicted"/>
<organism evidence="1 2">
    <name type="scientific">Funneliformis mosseae</name>
    <name type="common">Endomycorrhizal fungus</name>
    <name type="synonym">Glomus mosseae</name>
    <dbReference type="NCBI Taxonomy" id="27381"/>
    <lineage>
        <taxon>Eukaryota</taxon>
        <taxon>Fungi</taxon>
        <taxon>Fungi incertae sedis</taxon>
        <taxon>Mucoromycota</taxon>
        <taxon>Glomeromycotina</taxon>
        <taxon>Glomeromycetes</taxon>
        <taxon>Glomerales</taxon>
        <taxon>Glomeraceae</taxon>
        <taxon>Funneliformis</taxon>
    </lineage>
</organism>
<reference evidence="1" key="1">
    <citation type="submission" date="2021-06" db="EMBL/GenBank/DDBJ databases">
        <authorList>
            <person name="Kallberg Y."/>
            <person name="Tangrot J."/>
            <person name="Rosling A."/>
        </authorList>
    </citation>
    <scope>NUCLEOTIDE SEQUENCE</scope>
    <source>
        <strain evidence="1">87-6 pot B 2015</strain>
    </source>
</reference>
<sequence length="71" mass="7900">KLPVPGLYKIVDEILVNVLTTRNNMIVIEQPILTTCSENACDYTGSSLQKFKMTRFDDDIISLSAYDLAGC</sequence>
<dbReference type="EMBL" id="CAJVPP010006915">
    <property type="protein sequence ID" value="CAG8682786.1"/>
    <property type="molecule type" value="Genomic_DNA"/>
</dbReference>
<evidence type="ECO:0000313" key="1">
    <source>
        <dbReference type="EMBL" id="CAG8682786.1"/>
    </source>
</evidence>
<keyword evidence="2" id="KW-1185">Reference proteome</keyword>
<accession>A0A9N9EP48</accession>